<organism evidence="2">
    <name type="scientific">Setaria italica</name>
    <name type="common">Foxtail millet</name>
    <name type="synonym">Panicum italicum</name>
    <dbReference type="NCBI Taxonomy" id="4555"/>
    <lineage>
        <taxon>Eukaryota</taxon>
        <taxon>Viridiplantae</taxon>
        <taxon>Streptophyta</taxon>
        <taxon>Embryophyta</taxon>
        <taxon>Tracheophyta</taxon>
        <taxon>Spermatophyta</taxon>
        <taxon>Magnoliopsida</taxon>
        <taxon>Liliopsida</taxon>
        <taxon>Poales</taxon>
        <taxon>Poaceae</taxon>
        <taxon>PACMAD clade</taxon>
        <taxon>Panicoideae</taxon>
        <taxon>Panicodae</taxon>
        <taxon>Paniceae</taxon>
        <taxon>Cenchrinae</taxon>
        <taxon>Setaria</taxon>
    </lineage>
</organism>
<name>A0A368PTM4_SETIT</name>
<reference evidence="2" key="2">
    <citation type="submission" date="2015-07" db="EMBL/GenBank/DDBJ databases">
        <authorList>
            <person name="Noorani M."/>
        </authorList>
    </citation>
    <scope>NUCLEOTIDE SEQUENCE</scope>
    <source>
        <strain evidence="2">Yugu1</strain>
    </source>
</reference>
<sequence length="108" mass="11863">MSLCFSHTKSHVSLDIYERSIQQSDAPGTSTPSPHFARSETKIEIPNTTTAARNELSATKLYPPPPTSHLGHRNQASCHELELNSAQKSRARRPASGIRQAEQGKVND</sequence>
<feature type="region of interest" description="Disordered" evidence="1">
    <location>
        <begin position="19"/>
        <end position="108"/>
    </location>
</feature>
<dbReference type="EMBL" id="CM003529">
    <property type="protein sequence ID" value="RCV09146.1"/>
    <property type="molecule type" value="Genomic_DNA"/>
</dbReference>
<proteinExistence type="predicted"/>
<reference evidence="2" key="1">
    <citation type="journal article" date="2012" name="Nat. Biotechnol.">
        <title>Reference genome sequence of the model plant Setaria.</title>
        <authorList>
            <person name="Bennetzen J.L."/>
            <person name="Schmutz J."/>
            <person name="Wang H."/>
            <person name="Percifield R."/>
            <person name="Hawkins J."/>
            <person name="Pontaroli A.C."/>
            <person name="Estep M."/>
            <person name="Feng L."/>
            <person name="Vaughn J.N."/>
            <person name="Grimwood J."/>
            <person name="Jenkins J."/>
            <person name="Barry K."/>
            <person name="Lindquist E."/>
            <person name="Hellsten U."/>
            <person name="Deshpande S."/>
            <person name="Wang X."/>
            <person name="Wu X."/>
            <person name="Mitros T."/>
            <person name="Triplett J."/>
            <person name="Yang X."/>
            <person name="Ye C.Y."/>
            <person name="Mauro-Herrera M."/>
            <person name="Wang L."/>
            <person name="Li P."/>
            <person name="Sharma M."/>
            <person name="Sharma R."/>
            <person name="Ronald P.C."/>
            <person name="Panaud O."/>
            <person name="Kellogg E.A."/>
            <person name="Brutnell T.P."/>
            <person name="Doust A.N."/>
            <person name="Tuskan G.A."/>
            <person name="Rokhsar D."/>
            <person name="Devos K.M."/>
        </authorList>
    </citation>
    <scope>NUCLEOTIDE SEQUENCE [LARGE SCALE GENOMIC DNA]</scope>
    <source>
        <strain evidence="2">Yugu1</strain>
    </source>
</reference>
<evidence type="ECO:0000256" key="1">
    <source>
        <dbReference type="SAM" id="MobiDB-lite"/>
    </source>
</evidence>
<evidence type="ECO:0000313" key="2">
    <source>
        <dbReference type="EMBL" id="RCV09146.1"/>
    </source>
</evidence>
<gene>
    <name evidence="2" type="ORF">SETIT_2G003200v2</name>
</gene>
<dbReference type="AlphaFoldDB" id="A0A368PTM4"/>
<accession>A0A368PTM4</accession>
<feature type="compositionally biased region" description="Polar residues" evidence="1">
    <location>
        <begin position="20"/>
        <end position="33"/>
    </location>
</feature>
<protein>
    <submittedName>
        <fullName evidence="2">Uncharacterized protein</fullName>
    </submittedName>
</protein>